<evidence type="ECO:0000256" key="1">
    <source>
        <dbReference type="SAM" id="SignalP"/>
    </source>
</evidence>
<dbReference type="EnsemblMetazoa" id="CJA43344.1">
    <property type="protein sequence ID" value="CJA43344.1"/>
    <property type="gene ID" value="WBGene00219192"/>
</dbReference>
<feature type="chain" id="PRO_5035749761" evidence="1">
    <location>
        <begin position="32"/>
        <end position="221"/>
    </location>
</feature>
<dbReference type="AlphaFoldDB" id="A0A8R1EVZ6"/>
<organism evidence="2 3">
    <name type="scientific">Caenorhabditis japonica</name>
    <dbReference type="NCBI Taxonomy" id="281687"/>
    <lineage>
        <taxon>Eukaryota</taxon>
        <taxon>Metazoa</taxon>
        <taxon>Ecdysozoa</taxon>
        <taxon>Nematoda</taxon>
        <taxon>Chromadorea</taxon>
        <taxon>Rhabditida</taxon>
        <taxon>Rhabditina</taxon>
        <taxon>Rhabditomorpha</taxon>
        <taxon>Rhabditoidea</taxon>
        <taxon>Rhabditidae</taxon>
        <taxon>Peloderinae</taxon>
        <taxon>Caenorhabditis</taxon>
    </lineage>
</organism>
<protein>
    <submittedName>
        <fullName evidence="2">Uncharacterized protein</fullName>
    </submittedName>
</protein>
<evidence type="ECO:0000313" key="2">
    <source>
        <dbReference type="EnsemblMetazoa" id="CJA43344.1"/>
    </source>
</evidence>
<reference evidence="2" key="2">
    <citation type="submission" date="2022-06" db="UniProtKB">
        <authorList>
            <consortium name="EnsemblMetazoa"/>
        </authorList>
    </citation>
    <scope>IDENTIFICATION</scope>
    <source>
        <strain evidence="2">DF5081</strain>
    </source>
</reference>
<keyword evidence="3" id="KW-1185">Reference proteome</keyword>
<keyword evidence="1" id="KW-0732">Signal</keyword>
<name>A0A8R1EVZ6_CAEJA</name>
<reference evidence="3" key="1">
    <citation type="submission" date="2010-08" db="EMBL/GenBank/DDBJ databases">
        <authorList>
            <consortium name="Caenorhabditis japonica Sequencing Consortium"/>
            <person name="Wilson R.K."/>
        </authorList>
    </citation>
    <scope>NUCLEOTIDE SEQUENCE [LARGE SCALE GENOMIC DNA]</scope>
    <source>
        <strain evidence="3">DF5081</strain>
    </source>
</reference>
<evidence type="ECO:0000313" key="3">
    <source>
        <dbReference type="Proteomes" id="UP000005237"/>
    </source>
</evidence>
<dbReference type="Proteomes" id="UP000005237">
    <property type="component" value="Unassembled WGS sequence"/>
</dbReference>
<accession>A0A8R1EVZ6</accession>
<sequence length="221" mass="24096">MGTQQRAQLEILGLAPWLLASSLLSSRLAWCAPLGQCVSPLLVPVGDRRSLWGLLSPGVSPSAVSLAGGPVTRRLSLAVTSALYHRYRSIRGTFAHTDSLAWLARWLAWQEDRGTPSPLVLDSSRGRRDVVGRSAAPSSKICCPAAEQITSESQSCPVLVRPVRKSDITNRFLVVDYIREHLNMNGYTSSIRVTESQYCTTIQKRAGQKNRNAPPTTLCGP</sequence>
<proteinExistence type="predicted"/>
<feature type="signal peptide" evidence="1">
    <location>
        <begin position="1"/>
        <end position="31"/>
    </location>
</feature>